<evidence type="ECO:0000313" key="3">
    <source>
        <dbReference type="Proteomes" id="UP000198211"/>
    </source>
</evidence>
<name>A0A225X1P0_9STRA</name>
<accession>A0A225X1P0</accession>
<keyword evidence="3" id="KW-1185">Reference proteome</keyword>
<dbReference type="Proteomes" id="UP000198211">
    <property type="component" value="Unassembled WGS sequence"/>
</dbReference>
<evidence type="ECO:0000256" key="1">
    <source>
        <dbReference type="SAM" id="SignalP"/>
    </source>
</evidence>
<dbReference type="AlphaFoldDB" id="A0A225X1P0"/>
<proteinExistence type="predicted"/>
<comment type="caution">
    <text evidence="2">The sequence shown here is derived from an EMBL/GenBank/DDBJ whole genome shotgun (WGS) entry which is preliminary data.</text>
</comment>
<reference evidence="3" key="1">
    <citation type="submission" date="2017-03" db="EMBL/GenBank/DDBJ databases">
        <title>Phytopthora megakarya and P. palmivora, two closely related causual agents of cacao black pod achieved similar genome size and gene model numbers by different mechanisms.</title>
        <authorList>
            <person name="Ali S."/>
            <person name="Shao J."/>
            <person name="Larry D.J."/>
            <person name="Kronmiller B."/>
            <person name="Shen D."/>
            <person name="Strem M.D."/>
            <person name="Melnick R.L."/>
            <person name="Guiltinan M.J."/>
            <person name="Tyler B.M."/>
            <person name="Meinhardt L.W."/>
            <person name="Bailey B.A."/>
        </authorList>
    </citation>
    <scope>NUCLEOTIDE SEQUENCE [LARGE SCALE GENOMIC DNA]</scope>
    <source>
        <strain evidence="3">zdho120</strain>
    </source>
</reference>
<dbReference type="EMBL" id="NBNE01000082">
    <property type="protein sequence ID" value="OWZ23149.1"/>
    <property type="molecule type" value="Genomic_DNA"/>
</dbReference>
<feature type="signal peptide" evidence="1">
    <location>
        <begin position="1"/>
        <end position="24"/>
    </location>
</feature>
<sequence>MRSHKILLIVAVIILSLVTSPIIASGISVPNVRSFRTNQHNILTKRVLRAHTTSNANDEERLIPSLDKIFEGGSKVINYVTLKHWLWANKPVDKALDTLKLNTGVEKALLNPNLKTLDKYVNMFNEKHPKQQISLAGVLISRYGDEALTKAIIKALETENSKNIAIKLQKQQMEGWLNSQLSIGNVLDKPKLNTGVENAILHPNLKILDNYVSMFRKKNPEQHVSLTGTLASRYGDEPLAMALLTARHTDNSNMFLKRLQAGQLADWGYSRKPVNEVFALLKIKDDDIRALISPKLVTLNKYIVLSDIISRERTDLFTALRTGFGPDNFAILLSRAMDDPDTAATALKYQWIQFKRWIARDYDLMTVLNVVFNKDKLAAASARERSVIDTYKPMYYEANGLDQVNTNVAPRV</sequence>
<feature type="chain" id="PRO_5012352808" evidence="1">
    <location>
        <begin position="25"/>
        <end position="412"/>
    </location>
</feature>
<protein>
    <submittedName>
        <fullName evidence="2">RxLR effector protein</fullName>
    </submittedName>
</protein>
<gene>
    <name evidence="2" type="ORF">PHMEG_0002018</name>
</gene>
<keyword evidence="1" id="KW-0732">Signal</keyword>
<organism evidence="2 3">
    <name type="scientific">Phytophthora megakarya</name>
    <dbReference type="NCBI Taxonomy" id="4795"/>
    <lineage>
        <taxon>Eukaryota</taxon>
        <taxon>Sar</taxon>
        <taxon>Stramenopiles</taxon>
        <taxon>Oomycota</taxon>
        <taxon>Peronosporomycetes</taxon>
        <taxon>Peronosporales</taxon>
        <taxon>Peronosporaceae</taxon>
        <taxon>Phytophthora</taxon>
    </lineage>
</organism>
<evidence type="ECO:0000313" key="2">
    <source>
        <dbReference type="EMBL" id="OWZ23149.1"/>
    </source>
</evidence>